<feature type="domain" description="Protein kinase" evidence="4">
    <location>
        <begin position="99"/>
        <end position="352"/>
    </location>
</feature>
<name>A0AAD4X6P3_9MAGN</name>
<keyword evidence="2" id="KW-0808">Transferase</keyword>
<evidence type="ECO:0000313" key="5">
    <source>
        <dbReference type="EMBL" id="KAI3849739.1"/>
    </source>
</evidence>
<dbReference type="PANTHER" id="PTHR47985">
    <property type="entry name" value="OS07G0668900 PROTEIN"/>
    <property type="match status" value="1"/>
</dbReference>
<keyword evidence="3" id="KW-0472">Membrane</keyword>
<comment type="caution">
    <text evidence="5">The sequence shown here is derived from an EMBL/GenBank/DDBJ whole genome shotgun (WGS) entry which is preliminary data.</text>
</comment>
<dbReference type="AlphaFoldDB" id="A0AAD4X6P3"/>
<evidence type="ECO:0000256" key="2">
    <source>
        <dbReference type="ARBA" id="ARBA00022527"/>
    </source>
</evidence>
<dbReference type="GO" id="GO:0016020">
    <property type="term" value="C:membrane"/>
    <property type="evidence" value="ECO:0007669"/>
    <property type="project" value="UniProtKB-SubCell"/>
</dbReference>
<dbReference type="PANTHER" id="PTHR47985:SF44">
    <property type="entry name" value="SERINE_THREONINE-PROTEIN KINASE PBS1"/>
    <property type="match status" value="1"/>
</dbReference>
<sequence length="387" mass="43240">MGVFRLSCVRPDPGGESDGYSETESEDGSMGCFSCVRPIKDRSEPGFCEDYGSQSKAGKIYLSEAERRIASEQAAQSDSCIAKAHVFEPTELIVATNTFNLDRVIGEGRLGRVYKGFLEDGQEVAVKRFNKQAELRILSCVEHSNIIKMIGYCDIGKEHYIVYEYMKKRSLSLHLHVLPPGNKSLDWKTRMKIAEGVAKALEYLHNQKLPPIIYGGLKTTGILLDENYNPKLSDFSCVNHVALAYGYIATELFFSSRVSFKSDHSFGVVLLELISGRKAIDITRTSGEICMALWARPLLRGKKFKEVADPLMKGQYPYRGLVQALGLVEMCIHRNPNKRPPIAEVLTTLSKIASQTYEEERCATEAGVQRKLVNLLHQPCCRTQVVG</sequence>
<organism evidence="5 6">
    <name type="scientific">Papaver atlanticum</name>
    <dbReference type="NCBI Taxonomy" id="357466"/>
    <lineage>
        <taxon>Eukaryota</taxon>
        <taxon>Viridiplantae</taxon>
        <taxon>Streptophyta</taxon>
        <taxon>Embryophyta</taxon>
        <taxon>Tracheophyta</taxon>
        <taxon>Spermatophyta</taxon>
        <taxon>Magnoliopsida</taxon>
        <taxon>Ranunculales</taxon>
        <taxon>Papaveraceae</taxon>
        <taxon>Papaveroideae</taxon>
        <taxon>Papaver</taxon>
    </lineage>
</organism>
<evidence type="ECO:0000259" key="4">
    <source>
        <dbReference type="PROSITE" id="PS50011"/>
    </source>
</evidence>
<keyword evidence="2" id="KW-0723">Serine/threonine-protein kinase</keyword>
<dbReference type="Pfam" id="PF00069">
    <property type="entry name" value="Pkinase"/>
    <property type="match status" value="1"/>
</dbReference>
<dbReference type="Gene3D" id="1.10.510.10">
    <property type="entry name" value="Transferase(Phosphotransferase) domain 1"/>
    <property type="match status" value="1"/>
</dbReference>
<dbReference type="InterPro" id="IPR011009">
    <property type="entry name" value="Kinase-like_dom_sf"/>
</dbReference>
<evidence type="ECO:0000313" key="6">
    <source>
        <dbReference type="Proteomes" id="UP001202328"/>
    </source>
</evidence>
<dbReference type="GO" id="GO:0004674">
    <property type="term" value="F:protein serine/threonine kinase activity"/>
    <property type="evidence" value="ECO:0007669"/>
    <property type="project" value="UniProtKB-KW"/>
</dbReference>
<dbReference type="Gene3D" id="3.30.200.20">
    <property type="entry name" value="Phosphorylase Kinase, domain 1"/>
    <property type="match status" value="1"/>
</dbReference>
<dbReference type="GO" id="GO:0005524">
    <property type="term" value="F:ATP binding"/>
    <property type="evidence" value="ECO:0007669"/>
    <property type="project" value="InterPro"/>
</dbReference>
<gene>
    <name evidence="5" type="ORF">MKW98_026653</name>
</gene>
<accession>A0AAD4X6P3</accession>
<reference evidence="5" key="1">
    <citation type="submission" date="2022-04" db="EMBL/GenBank/DDBJ databases">
        <title>A functionally conserved STORR gene fusion in Papaver species that diverged 16.8 million years ago.</title>
        <authorList>
            <person name="Catania T."/>
        </authorList>
    </citation>
    <scope>NUCLEOTIDE SEQUENCE</scope>
    <source>
        <strain evidence="5">S-188037</strain>
    </source>
</reference>
<evidence type="ECO:0000256" key="1">
    <source>
        <dbReference type="ARBA" id="ARBA00004370"/>
    </source>
</evidence>
<dbReference type="SUPFAM" id="SSF56112">
    <property type="entry name" value="Protein kinase-like (PK-like)"/>
    <property type="match status" value="1"/>
</dbReference>
<dbReference type="EMBL" id="JAJJMB010016078">
    <property type="protein sequence ID" value="KAI3849739.1"/>
    <property type="molecule type" value="Genomic_DNA"/>
</dbReference>
<protein>
    <recommendedName>
        <fullName evidence="4">Protein kinase domain-containing protein</fullName>
    </recommendedName>
</protein>
<proteinExistence type="predicted"/>
<evidence type="ECO:0000256" key="3">
    <source>
        <dbReference type="ARBA" id="ARBA00023136"/>
    </source>
</evidence>
<keyword evidence="2" id="KW-0418">Kinase</keyword>
<comment type="subcellular location">
    <subcellularLocation>
        <location evidence="1">Membrane</location>
    </subcellularLocation>
</comment>
<dbReference type="InterPro" id="IPR000719">
    <property type="entry name" value="Prot_kinase_dom"/>
</dbReference>
<keyword evidence="6" id="KW-1185">Reference proteome</keyword>
<dbReference type="Proteomes" id="UP001202328">
    <property type="component" value="Unassembled WGS sequence"/>
</dbReference>
<dbReference type="PROSITE" id="PS50011">
    <property type="entry name" value="PROTEIN_KINASE_DOM"/>
    <property type="match status" value="1"/>
</dbReference>